<dbReference type="Proteomes" id="UP000324705">
    <property type="component" value="Chromosome 4B"/>
</dbReference>
<protein>
    <submittedName>
        <fullName evidence="2">Uncharacterized protein</fullName>
    </submittedName>
</protein>
<dbReference type="EMBL" id="LT934118">
    <property type="protein sequence ID" value="VAI05531.1"/>
    <property type="molecule type" value="Genomic_DNA"/>
</dbReference>
<name>A0A9R0T4E9_TRITD</name>
<sequence>MLYSNAMHSFFPLDDFSRSNLVNNDIFICCNLEETATNGQEFVTLSGLSLSVHADEAIQKHPHANKHLERSMKHKLLEDKLTPNKDENNGDTKRQPFGVKDINNNMAYEAEESLSGGFWIFKPCTFLVEWQQNSSEALKLLHFT</sequence>
<feature type="region of interest" description="Disordered" evidence="1">
    <location>
        <begin position="78"/>
        <end position="98"/>
    </location>
</feature>
<keyword evidence="3" id="KW-1185">Reference proteome</keyword>
<evidence type="ECO:0000313" key="3">
    <source>
        <dbReference type="Proteomes" id="UP000324705"/>
    </source>
</evidence>
<evidence type="ECO:0000256" key="1">
    <source>
        <dbReference type="SAM" id="MobiDB-lite"/>
    </source>
</evidence>
<evidence type="ECO:0000313" key="2">
    <source>
        <dbReference type="EMBL" id="VAI05531.1"/>
    </source>
</evidence>
<reference evidence="2 3" key="1">
    <citation type="submission" date="2017-09" db="EMBL/GenBank/DDBJ databases">
        <authorList>
            <consortium name="International Durum Wheat Genome Sequencing Consortium (IDWGSC)"/>
            <person name="Milanesi L."/>
        </authorList>
    </citation>
    <scope>NUCLEOTIDE SEQUENCE [LARGE SCALE GENOMIC DNA]</scope>
    <source>
        <strain evidence="3">cv. Svevo</strain>
    </source>
</reference>
<accession>A0A9R0T4E9</accession>
<dbReference type="AlphaFoldDB" id="A0A9R0T4E9"/>
<organism evidence="2 3">
    <name type="scientific">Triticum turgidum subsp. durum</name>
    <name type="common">Durum wheat</name>
    <name type="synonym">Triticum durum</name>
    <dbReference type="NCBI Taxonomy" id="4567"/>
    <lineage>
        <taxon>Eukaryota</taxon>
        <taxon>Viridiplantae</taxon>
        <taxon>Streptophyta</taxon>
        <taxon>Embryophyta</taxon>
        <taxon>Tracheophyta</taxon>
        <taxon>Spermatophyta</taxon>
        <taxon>Magnoliopsida</taxon>
        <taxon>Liliopsida</taxon>
        <taxon>Poales</taxon>
        <taxon>Poaceae</taxon>
        <taxon>BOP clade</taxon>
        <taxon>Pooideae</taxon>
        <taxon>Triticodae</taxon>
        <taxon>Triticeae</taxon>
        <taxon>Triticinae</taxon>
        <taxon>Triticum</taxon>
    </lineage>
</organism>
<feature type="compositionally biased region" description="Basic and acidic residues" evidence="1">
    <location>
        <begin position="78"/>
        <end position="94"/>
    </location>
</feature>
<gene>
    <name evidence="2" type="ORF">TRITD_4Bv1G096600</name>
</gene>
<proteinExistence type="predicted"/>
<dbReference type="Gramene" id="TRITD4Bv1G096600.1">
    <property type="protein sequence ID" value="TRITD4Bv1G096600.1"/>
    <property type="gene ID" value="TRITD4Bv1G096600"/>
</dbReference>